<dbReference type="PROSITE" id="PS00856">
    <property type="entry name" value="GUANYLATE_KINASE_1"/>
    <property type="match status" value="1"/>
</dbReference>
<dbReference type="NCBIfam" id="TIGR03263">
    <property type="entry name" value="guanyl_kin"/>
    <property type="match status" value="1"/>
</dbReference>
<evidence type="ECO:0000256" key="4">
    <source>
        <dbReference type="ARBA" id="ARBA00012961"/>
    </source>
</evidence>
<name>A0A1M6J6N2_PSEXY</name>
<evidence type="ECO:0000256" key="2">
    <source>
        <dbReference type="ARBA" id="ARBA00004496"/>
    </source>
</evidence>
<dbReference type="AlphaFoldDB" id="A0A1M6J6N2"/>
<dbReference type="GO" id="GO:0005829">
    <property type="term" value="C:cytosol"/>
    <property type="evidence" value="ECO:0007669"/>
    <property type="project" value="TreeGrafter"/>
</dbReference>
<dbReference type="Pfam" id="PF00625">
    <property type="entry name" value="Guanylate_kin"/>
    <property type="match status" value="1"/>
</dbReference>
<dbReference type="InterPro" id="IPR027417">
    <property type="entry name" value="P-loop_NTPase"/>
</dbReference>
<organism evidence="15 16">
    <name type="scientific">Pseudobutyrivibrio xylanivorans DSM 14809</name>
    <dbReference type="NCBI Taxonomy" id="1123012"/>
    <lineage>
        <taxon>Bacteria</taxon>
        <taxon>Bacillati</taxon>
        <taxon>Bacillota</taxon>
        <taxon>Clostridia</taxon>
        <taxon>Lachnospirales</taxon>
        <taxon>Lachnospiraceae</taxon>
        <taxon>Pseudobutyrivibrio</taxon>
    </lineage>
</organism>
<keyword evidence="7 13" id="KW-0808">Transferase</keyword>
<dbReference type="Gene3D" id="3.30.63.10">
    <property type="entry name" value="Guanylate Kinase phosphate binding domain"/>
    <property type="match status" value="1"/>
</dbReference>
<accession>A0A1M6J6N2</accession>
<dbReference type="PANTHER" id="PTHR23117:SF13">
    <property type="entry name" value="GUANYLATE KINASE"/>
    <property type="match status" value="1"/>
</dbReference>
<evidence type="ECO:0000256" key="9">
    <source>
        <dbReference type="ARBA" id="ARBA00022777"/>
    </source>
</evidence>
<keyword evidence="9 13" id="KW-0418">Kinase</keyword>
<comment type="subcellular location">
    <subcellularLocation>
        <location evidence="2 13">Cytoplasm</location>
    </subcellularLocation>
</comment>
<evidence type="ECO:0000259" key="14">
    <source>
        <dbReference type="PROSITE" id="PS50052"/>
    </source>
</evidence>
<dbReference type="SMART" id="SM00072">
    <property type="entry name" value="GuKc"/>
    <property type="match status" value="1"/>
</dbReference>
<dbReference type="PANTHER" id="PTHR23117">
    <property type="entry name" value="GUANYLATE KINASE-RELATED"/>
    <property type="match status" value="1"/>
</dbReference>
<keyword evidence="10 13" id="KW-0067">ATP-binding</keyword>
<comment type="function">
    <text evidence="1 13">Essential for recycling GMP and indirectly, cGMP.</text>
</comment>
<dbReference type="GO" id="GO:0004385">
    <property type="term" value="F:GMP kinase activity"/>
    <property type="evidence" value="ECO:0007669"/>
    <property type="project" value="UniProtKB-UniRule"/>
</dbReference>
<evidence type="ECO:0000256" key="13">
    <source>
        <dbReference type="HAMAP-Rule" id="MF_00328"/>
    </source>
</evidence>
<dbReference type="FunFam" id="3.30.63.10:FF:000002">
    <property type="entry name" value="Guanylate kinase 1"/>
    <property type="match status" value="1"/>
</dbReference>
<dbReference type="FunFam" id="3.40.50.300:FF:000855">
    <property type="entry name" value="Guanylate kinase"/>
    <property type="match status" value="1"/>
</dbReference>
<keyword evidence="16" id="KW-1185">Reference proteome</keyword>
<dbReference type="Proteomes" id="UP000184185">
    <property type="component" value="Unassembled WGS sequence"/>
</dbReference>
<protein>
    <recommendedName>
        <fullName evidence="5 13">Guanylate kinase</fullName>
        <ecNumber evidence="4 13">2.7.4.8</ecNumber>
    </recommendedName>
    <alternativeName>
        <fullName evidence="11 13">GMP kinase</fullName>
    </alternativeName>
</protein>
<dbReference type="InterPro" id="IPR008144">
    <property type="entry name" value="Guanylate_kin-like_dom"/>
</dbReference>
<feature type="binding site" evidence="13">
    <location>
        <begin position="13"/>
        <end position="20"/>
    </location>
    <ligand>
        <name>ATP</name>
        <dbReference type="ChEBI" id="CHEBI:30616"/>
    </ligand>
</feature>
<evidence type="ECO:0000256" key="3">
    <source>
        <dbReference type="ARBA" id="ARBA00005790"/>
    </source>
</evidence>
<comment type="similarity">
    <text evidence="3 13">Belongs to the guanylate kinase family.</text>
</comment>
<keyword evidence="8 13" id="KW-0547">Nucleotide-binding</keyword>
<dbReference type="SUPFAM" id="SSF52540">
    <property type="entry name" value="P-loop containing nucleoside triphosphate hydrolases"/>
    <property type="match status" value="1"/>
</dbReference>
<comment type="catalytic activity">
    <reaction evidence="12 13">
        <text>GMP + ATP = GDP + ADP</text>
        <dbReference type="Rhea" id="RHEA:20780"/>
        <dbReference type="ChEBI" id="CHEBI:30616"/>
        <dbReference type="ChEBI" id="CHEBI:58115"/>
        <dbReference type="ChEBI" id="CHEBI:58189"/>
        <dbReference type="ChEBI" id="CHEBI:456216"/>
        <dbReference type="EC" id="2.7.4.8"/>
    </reaction>
</comment>
<dbReference type="EC" id="2.7.4.8" evidence="4 13"/>
<dbReference type="InterPro" id="IPR017665">
    <property type="entry name" value="Guanylate_kinase"/>
</dbReference>
<dbReference type="GO" id="GO:0005524">
    <property type="term" value="F:ATP binding"/>
    <property type="evidence" value="ECO:0007669"/>
    <property type="project" value="UniProtKB-UniRule"/>
</dbReference>
<dbReference type="Gene3D" id="3.40.50.300">
    <property type="entry name" value="P-loop containing nucleotide triphosphate hydrolases"/>
    <property type="match status" value="1"/>
</dbReference>
<evidence type="ECO:0000256" key="11">
    <source>
        <dbReference type="ARBA" id="ARBA00030128"/>
    </source>
</evidence>
<reference evidence="15 16" key="1">
    <citation type="submission" date="2016-11" db="EMBL/GenBank/DDBJ databases">
        <authorList>
            <person name="Jaros S."/>
            <person name="Januszkiewicz K."/>
            <person name="Wedrychowicz H."/>
        </authorList>
    </citation>
    <scope>NUCLEOTIDE SEQUENCE [LARGE SCALE GENOMIC DNA]</scope>
    <source>
        <strain evidence="15 16">DSM 14809</strain>
    </source>
</reference>
<dbReference type="InterPro" id="IPR020590">
    <property type="entry name" value="Guanylate_kinase_CS"/>
</dbReference>
<dbReference type="InterPro" id="IPR008145">
    <property type="entry name" value="GK/Ca_channel_bsu"/>
</dbReference>
<dbReference type="EMBL" id="FQYQ01000021">
    <property type="protein sequence ID" value="SHJ42320.1"/>
    <property type="molecule type" value="Genomic_DNA"/>
</dbReference>
<evidence type="ECO:0000256" key="6">
    <source>
        <dbReference type="ARBA" id="ARBA00022490"/>
    </source>
</evidence>
<evidence type="ECO:0000256" key="8">
    <source>
        <dbReference type="ARBA" id="ARBA00022741"/>
    </source>
</evidence>
<evidence type="ECO:0000256" key="7">
    <source>
        <dbReference type="ARBA" id="ARBA00022679"/>
    </source>
</evidence>
<gene>
    <name evidence="13" type="primary">gmk</name>
    <name evidence="15" type="ORF">SAMN02745725_02516</name>
</gene>
<evidence type="ECO:0000313" key="16">
    <source>
        <dbReference type="Proteomes" id="UP000184185"/>
    </source>
</evidence>
<dbReference type="CDD" id="cd00071">
    <property type="entry name" value="GMPK"/>
    <property type="match status" value="1"/>
</dbReference>
<keyword evidence="6 13" id="KW-0963">Cytoplasm</keyword>
<evidence type="ECO:0000313" key="15">
    <source>
        <dbReference type="EMBL" id="SHJ42320.1"/>
    </source>
</evidence>
<evidence type="ECO:0000256" key="1">
    <source>
        <dbReference type="ARBA" id="ARBA00003531"/>
    </source>
</evidence>
<proteinExistence type="inferred from homology"/>
<dbReference type="HAMAP" id="MF_00328">
    <property type="entry name" value="Guanylate_kinase"/>
    <property type="match status" value="1"/>
</dbReference>
<dbReference type="PROSITE" id="PS50052">
    <property type="entry name" value="GUANYLATE_KINASE_2"/>
    <property type="match status" value="1"/>
</dbReference>
<evidence type="ECO:0000256" key="12">
    <source>
        <dbReference type="ARBA" id="ARBA00048594"/>
    </source>
</evidence>
<dbReference type="STRING" id="185007.SAMN02910350_02811"/>
<feature type="domain" description="Guanylate kinase-like" evidence="14">
    <location>
        <begin position="6"/>
        <end position="185"/>
    </location>
</feature>
<evidence type="ECO:0000256" key="10">
    <source>
        <dbReference type="ARBA" id="ARBA00022840"/>
    </source>
</evidence>
<evidence type="ECO:0000256" key="5">
    <source>
        <dbReference type="ARBA" id="ARBA00016296"/>
    </source>
</evidence>
<sequence>MMHDKGLVIVLSGFSGAGKGTIMKHLLEAHPNDYNLSISATTRGMRAGEKDGREYFFKTREEFDDMIRNNELLEYATFNGNSYGTPRAYVEQLIERRKDVILEIEIQGALQVKEMYPDALLLFTMPPSAKELENRLVGRGTETPEVIAQRLAISCKESQYMEQYDYLIVNDSLERAVDQVHNIIQAEHFKVSRNTKAINDMKNELKVFERSN</sequence>